<name>A0AAN6SLW8_9PEZI</name>
<evidence type="ECO:0000313" key="3">
    <source>
        <dbReference type="Proteomes" id="UP001303115"/>
    </source>
</evidence>
<gene>
    <name evidence="2" type="ORF">C8A01DRAFT_19807</name>
</gene>
<dbReference type="AlphaFoldDB" id="A0AAN6SLW8"/>
<feature type="region of interest" description="Disordered" evidence="1">
    <location>
        <begin position="83"/>
        <end position="126"/>
    </location>
</feature>
<feature type="compositionally biased region" description="Polar residues" evidence="1">
    <location>
        <begin position="93"/>
        <end position="107"/>
    </location>
</feature>
<feature type="compositionally biased region" description="Basic residues" evidence="1">
    <location>
        <begin position="7"/>
        <end position="16"/>
    </location>
</feature>
<feature type="compositionally biased region" description="Gly residues" evidence="1">
    <location>
        <begin position="227"/>
        <end position="247"/>
    </location>
</feature>
<dbReference type="EMBL" id="MU854544">
    <property type="protein sequence ID" value="KAK4033221.1"/>
    <property type="molecule type" value="Genomic_DNA"/>
</dbReference>
<feature type="region of interest" description="Disordered" evidence="1">
    <location>
        <begin position="212"/>
        <end position="247"/>
    </location>
</feature>
<accession>A0AAN6SLW8</accession>
<organism evidence="2 3">
    <name type="scientific">Parachaetomium inaequale</name>
    <dbReference type="NCBI Taxonomy" id="2588326"/>
    <lineage>
        <taxon>Eukaryota</taxon>
        <taxon>Fungi</taxon>
        <taxon>Dikarya</taxon>
        <taxon>Ascomycota</taxon>
        <taxon>Pezizomycotina</taxon>
        <taxon>Sordariomycetes</taxon>
        <taxon>Sordariomycetidae</taxon>
        <taxon>Sordariales</taxon>
        <taxon>Chaetomiaceae</taxon>
        <taxon>Parachaetomium</taxon>
    </lineage>
</organism>
<reference evidence="3" key="1">
    <citation type="journal article" date="2023" name="Mol. Phylogenet. Evol.">
        <title>Genome-scale phylogeny and comparative genomics of the fungal order Sordariales.</title>
        <authorList>
            <person name="Hensen N."/>
            <person name="Bonometti L."/>
            <person name="Westerberg I."/>
            <person name="Brannstrom I.O."/>
            <person name="Guillou S."/>
            <person name="Cros-Aarteil S."/>
            <person name="Calhoun S."/>
            <person name="Haridas S."/>
            <person name="Kuo A."/>
            <person name="Mondo S."/>
            <person name="Pangilinan J."/>
            <person name="Riley R."/>
            <person name="LaButti K."/>
            <person name="Andreopoulos B."/>
            <person name="Lipzen A."/>
            <person name="Chen C."/>
            <person name="Yan M."/>
            <person name="Daum C."/>
            <person name="Ng V."/>
            <person name="Clum A."/>
            <person name="Steindorff A."/>
            <person name="Ohm R.A."/>
            <person name="Martin F."/>
            <person name="Silar P."/>
            <person name="Natvig D.O."/>
            <person name="Lalanne C."/>
            <person name="Gautier V."/>
            <person name="Ament-Velasquez S.L."/>
            <person name="Kruys A."/>
            <person name="Hutchinson M.I."/>
            <person name="Powell A.J."/>
            <person name="Barry K."/>
            <person name="Miller A.N."/>
            <person name="Grigoriev I.V."/>
            <person name="Debuchy R."/>
            <person name="Gladieux P."/>
            <person name="Hiltunen Thoren M."/>
            <person name="Johannesson H."/>
        </authorList>
    </citation>
    <scope>NUCLEOTIDE SEQUENCE [LARGE SCALE GENOMIC DNA]</scope>
    <source>
        <strain evidence="3">CBS 284.82</strain>
    </source>
</reference>
<keyword evidence="3" id="KW-1185">Reference proteome</keyword>
<evidence type="ECO:0000256" key="1">
    <source>
        <dbReference type="SAM" id="MobiDB-lite"/>
    </source>
</evidence>
<feature type="non-terminal residue" evidence="2">
    <location>
        <position position="1"/>
    </location>
</feature>
<feature type="region of interest" description="Disordered" evidence="1">
    <location>
        <begin position="1"/>
        <end position="22"/>
    </location>
</feature>
<proteinExistence type="predicted"/>
<sequence length="247" mass="26469">LSSRMNAIHHRKHKANPRVNFEDAGPSTAIPVPNRYSSAICTYWTDLDKVLPSGISPENGAPSATAAEDLYLRTLKQLSATHRPSLDNLPLDRSTTINASEPTSSDNPPAGYQAGNPPGEQPRVIGRRYHRRPDGGIDVEFVDVSAHYQQQLLRGHSSVNKVRPAAGVLPFNNSTVAPRADNGTGHPAAAVVAPAPATVVCPKHEDREARRRRWFGWHSARTRGQEHGGGGGGDGQGDGRGGAARRP</sequence>
<dbReference type="Proteomes" id="UP001303115">
    <property type="component" value="Unassembled WGS sequence"/>
</dbReference>
<evidence type="ECO:0000313" key="2">
    <source>
        <dbReference type="EMBL" id="KAK4033221.1"/>
    </source>
</evidence>
<protein>
    <submittedName>
        <fullName evidence="2">Uncharacterized protein</fullName>
    </submittedName>
</protein>
<comment type="caution">
    <text evidence="2">The sequence shown here is derived from an EMBL/GenBank/DDBJ whole genome shotgun (WGS) entry which is preliminary data.</text>
</comment>